<dbReference type="Gene3D" id="3.30.70.270">
    <property type="match status" value="1"/>
</dbReference>
<dbReference type="SUPFAM" id="SSF141868">
    <property type="entry name" value="EAL domain-like"/>
    <property type="match status" value="1"/>
</dbReference>
<feature type="domain" description="PAC" evidence="2">
    <location>
        <begin position="176"/>
        <end position="229"/>
    </location>
</feature>
<dbReference type="InterPro" id="IPR001610">
    <property type="entry name" value="PAC"/>
</dbReference>
<protein>
    <submittedName>
        <fullName evidence="5">EAL domain-containing protein</fullName>
    </submittedName>
</protein>
<proteinExistence type="predicted"/>
<dbReference type="NCBIfam" id="TIGR00254">
    <property type="entry name" value="GGDEF"/>
    <property type="match status" value="1"/>
</dbReference>
<dbReference type="Pfam" id="PF08447">
    <property type="entry name" value="PAS_3"/>
    <property type="match status" value="2"/>
</dbReference>
<sequence>MARAATPLTEPRIRQTRPAAKPLKLADGGGMYLLLRPDGARYWRLDYRFDGKRKTLALGVYPEVGLDEARRRRGEAKALLAAGQDPAAVRKADRQLRTVAGGDERAYALALIGEGVWNWDLRAGEVRHNAHWARLMGLSERRAAHDWQTAVARLHDEDRAMVMAGLKACLDGGASFDCEHRIRHPDGTTIWVRNRGEVVERDGDGTPLRVVGSLREVTEQKQEALLMQRRSLFLETIAGVNEMLMANLSEGELMQRICQALVRDDLFLMAWIGLVEADGVTVRPAAAAGRIDGYLDDLAIRCDDSPQGRGPTGTAIRLGATVVNNDTETNQRFGPWRSRARALGYRASAAAPLHVHGRVIGALNVYAADPQAFGAGKVMLLEKLAADLGVAIGHRATLSALRESEERFRLLLDSSPEAIFGVDTQGRCTFVNPACLAMLGYTEEEMLGKGVHALIHHTYPDGSPYPKEQCNIRCSTLEGRPTHVDSEVHWRKDGTSFPVEYWSHPMYRNGELVGAVVNFMDISERKRMEQALRDSEARYRLISSVSTDLHYSCVQTDGGFLALDWATVPGDQIFGYTLDEILQRGCWRGLVHPDDLAEFDRNITHLEPGRRSECELRVLAKDGSTHYIRAYSLAVEADAAHARARLYGACQDVTERRQTEARIEFLAHHDALTGLPNRILVRDRFEQATARAQRSRRQVAMLFLDLDNFKVVNDTLGHIAGDKLLLEAVQRLARCTRDSDTISRQGGDEFIVLLNEIPDVETVERVAADILQKLAEPLEINGHAMNTSCSIGIAVYPQDGSDFDTLLQKADTAMYNAKDAGRNAYRFFDEQMNRRAQEHMMLQNRLHQALYRAELQLHYQPQVNAADGRVTGVEALLRWRNPELGEVPPARFIPVAEDCGLIVPIGAWVIEQSCRQAQAWRQAGLPDLTLSVNLSALQFRRAGLIETIAGALERSGLPPQLLELELTESILLQDVENTLEAVRQLKAMGVRLSIDDFGTGYSSLSYLKRFAVDRLKIDQSFVRDISTDPDDAAIARAIIQLAHSLRLGIIAEGVETQEQLAFLREAGCSEVQGYLFSKPLPPAELEAFLRRR</sequence>
<dbReference type="InterPro" id="IPR013655">
    <property type="entry name" value="PAS_fold_3"/>
</dbReference>
<name>A0ABZ1CN34_9PROT</name>
<dbReference type="NCBIfam" id="TIGR00229">
    <property type="entry name" value="sensory_box"/>
    <property type="match status" value="2"/>
</dbReference>
<dbReference type="PROSITE" id="PS50883">
    <property type="entry name" value="EAL"/>
    <property type="match status" value="1"/>
</dbReference>
<evidence type="ECO:0000259" key="2">
    <source>
        <dbReference type="PROSITE" id="PS50113"/>
    </source>
</evidence>
<dbReference type="PROSITE" id="PS50887">
    <property type="entry name" value="GGDEF"/>
    <property type="match status" value="1"/>
</dbReference>
<dbReference type="InterPro" id="IPR035919">
    <property type="entry name" value="EAL_sf"/>
</dbReference>
<dbReference type="InterPro" id="IPR000160">
    <property type="entry name" value="GGDEF_dom"/>
</dbReference>
<dbReference type="PROSITE" id="PS50113">
    <property type="entry name" value="PAC"/>
    <property type="match status" value="3"/>
</dbReference>
<dbReference type="SUPFAM" id="SSF55785">
    <property type="entry name" value="PYP-like sensor domain (PAS domain)"/>
    <property type="match status" value="3"/>
</dbReference>
<dbReference type="InterPro" id="IPR025166">
    <property type="entry name" value="Integrase_DNA_bind_dom"/>
</dbReference>
<dbReference type="SMART" id="SM00052">
    <property type="entry name" value="EAL"/>
    <property type="match status" value="1"/>
</dbReference>
<dbReference type="InterPro" id="IPR043128">
    <property type="entry name" value="Rev_trsase/Diguanyl_cyclase"/>
</dbReference>
<dbReference type="Pfam" id="PF13185">
    <property type="entry name" value="GAF_2"/>
    <property type="match status" value="1"/>
</dbReference>
<feature type="domain" description="PAC" evidence="2">
    <location>
        <begin position="482"/>
        <end position="534"/>
    </location>
</feature>
<accession>A0ABZ1CN34</accession>
<dbReference type="InterPro" id="IPR000014">
    <property type="entry name" value="PAS"/>
</dbReference>
<organism evidence="5 6">
    <name type="scientific">Thiobacillus sedimenti</name>
    <dbReference type="NCBI Taxonomy" id="3110231"/>
    <lineage>
        <taxon>Bacteria</taxon>
        <taxon>Pseudomonadati</taxon>
        <taxon>Pseudomonadota</taxon>
        <taxon>Betaproteobacteria</taxon>
        <taxon>Nitrosomonadales</taxon>
        <taxon>Thiobacillaceae</taxon>
        <taxon>Thiobacillus</taxon>
    </lineage>
</organism>
<dbReference type="CDD" id="cd01948">
    <property type="entry name" value="EAL"/>
    <property type="match status" value="1"/>
</dbReference>
<evidence type="ECO:0000313" key="6">
    <source>
        <dbReference type="Proteomes" id="UP001334732"/>
    </source>
</evidence>
<dbReference type="SUPFAM" id="SSF55781">
    <property type="entry name" value="GAF domain-like"/>
    <property type="match status" value="1"/>
</dbReference>
<dbReference type="SUPFAM" id="SSF55073">
    <property type="entry name" value="Nucleotide cyclase"/>
    <property type="match status" value="1"/>
</dbReference>
<feature type="domain" description="PAS" evidence="1">
    <location>
        <begin position="404"/>
        <end position="461"/>
    </location>
</feature>
<evidence type="ECO:0000313" key="5">
    <source>
        <dbReference type="EMBL" id="WRS40403.1"/>
    </source>
</evidence>
<dbReference type="InterPro" id="IPR001633">
    <property type="entry name" value="EAL_dom"/>
</dbReference>
<dbReference type="Gene3D" id="3.30.450.40">
    <property type="match status" value="1"/>
</dbReference>
<dbReference type="InterPro" id="IPR013767">
    <property type="entry name" value="PAS_fold"/>
</dbReference>
<dbReference type="Gene3D" id="3.20.20.450">
    <property type="entry name" value="EAL domain"/>
    <property type="match status" value="1"/>
</dbReference>
<dbReference type="PANTHER" id="PTHR44757:SF2">
    <property type="entry name" value="BIOFILM ARCHITECTURE MAINTENANCE PROTEIN MBAA"/>
    <property type="match status" value="1"/>
</dbReference>
<dbReference type="RefSeq" id="WP_324780933.1">
    <property type="nucleotide sequence ID" value="NZ_CP141769.1"/>
</dbReference>
<dbReference type="CDD" id="cd01949">
    <property type="entry name" value="GGDEF"/>
    <property type="match status" value="1"/>
</dbReference>
<dbReference type="InterPro" id="IPR038488">
    <property type="entry name" value="Integrase_DNA-bd_sf"/>
</dbReference>
<dbReference type="Pfam" id="PF00563">
    <property type="entry name" value="EAL"/>
    <property type="match status" value="1"/>
</dbReference>
<evidence type="ECO:0000259" key="3">
    <source>
        <dbReference type="PROSITE" id="PS50883"/>
    </source>
</evidence>
<dbReference type="SMART" id="SM00091">
    <property type="entry name" value="PAS"/>
    <property type="match status" value="3"/>
</dbReference>
<feature type="domain" description="GGDEF" evidence="4">
    <location>
        <begin position="697"/>
        <end position="830"/>
    </location>
</feature>
<dbReference type="Gene3D" id="3.30.450.20">
    <property type="entry name" value="PAS domain"/>
    <property type="match status" value="3"/>
</dbReference>
<feature type="domain" description="EAL" evidence="3">
    <location>
        <begin position="839"/>
        <end position="1092"/>
    </location>
</feature>
<gene>
    <name evidence="5" type="ORF">VA613_05895</name>
</gene>
<dbReference type="Pfam" id="PF00989">
    <property type="entry name" value="PAS"/>
    <property type="match status" value="1"/>
</dbReference>
<dbReference type="CDD" id="cd00130">
    <property type="entry name" value="PAS"/>
    <property type="match status" value="3"/>
</dbReference>
<dbReference type="SMART" id="SM00065">
    <property type="entry name" value="GAF"/>
    <property type="match status" value="1"/>
</dbReference>
<dbReference type="Gene3D" id="3.30.160.390">
    <property type="entry name" value="Integrase, DNA-binding domain"/>
    <property type="match status" value="1"/>
</dbReference>
<dbReference type="Proteomes" id="UP001334732">
    <property type="component" value="Chromosome"/>
</dbReference>
<dbReference type="InterPro" id="IPR029016">
    <property type="entry name" value="GAF-like_dom_sf"/>
</dbReference>
<feature type="domain" description="PAS" evidence="1">
    <location>
        <begin position="572"/>
        <end position="610"/>
    </location>
</feature>
<feature type="domain" description="PAC" evidence="2">
    <location>
        <begin position="612"/>
        <end position="665"/>
    </location>
</feature>
<dbReference type="Pfam" id="PF00990">
    <property type="entry name" value="GGDEF"/>
    <property type="match status" value="1"/>
</dbReference>
<dbReference type="InterPro" id="IPR003018">
    <property type="entry name" value="GAF"/>
</dbReference>
<dbReference type="InterPro" id="IPR052155">
    <property type="entry name" value="Biofilm_reg_signaling"/>
</dbReference>
<dbReference type="EMBL" id="CP141769">
    <property type="protein sequence ID" value="WRS40403.1"/>
    <property type="molecule type" value="Genomic_DNA"/>
</dbReference>
<reference evidence="5 6" key="1">
    <citation type="submission" date="2023-12" db="EMBL/GenBank/DDBJ databases">
        <title>Thiobacillus sedimentum sp. nov., a chemolithoautotrophic sulfur-oxidizing bacterium isolated from freshwater sediment.</title>
        <authorList>
            <person name="Luo J."/>
            <person name="Dai C."/>
        </authorList>
    </citation>
    <scope>NUCLEOTIDE SEQUENCE [LARGE SCALE GENOMIC DNA]</scope>
    <source>
        <strain evidence="5 6">SCUT-2</strain>
    </source>
</reference>
<dbReference type="InterPro" id="IPR000700">
    <property type="entry name" value="PAS-assoc_C"/>
</dbReference>
<dbReference type="Pfam" id="PF13356">
    <property type="entry name" value="Arm-DNA-bind_3"/>
    <property type="match status" value="1"/>
</dbReference>
<dbReference type="InterPro" id="IPR035965">
    <property type="entry name" value="PAS-like_dom_sf"/>
</dbReference>
<dbReference type="PANTHER" id="PTHR44757">
    <property type="entry name" value="DIGUANYLATE CYCLASE DGCP"/>
    <property type="match status" value="1"/>
</dbReference>
<dbReference type="SMART" id="SM00086">
    <property type="entry name" value="PAC"/>
    <property type="match status" value="3"/>
</dbReference>
<dbReference type="PROSITE" id="PS50112">
    <property type="entry name" value="PAS"/>
    <property type="match status" value="2"/>
</dbReference>
<evidence type="ECO:0000259" key="4">
    <source>
        <dbReference type="PROSITE" id="PS50887"/>
    </source>
</evidence>
<keyword evidence="6" id="KW-1185">Reference proteome</keyword>
<dbReference type="InterPro" id="IPR029787">
    <property type="entry name" value="Nucleotide_cyclase"/>
</dbReference>
<evidence type="ECO:0000259" key="1">
    <source>
        <dbReference type="PROSITE" id="PS50112"/>
    </source>
</evidence>
<dbReference type="SMART" id="SM00267">
    <property type="entry name" value="GGDEF"/>
    <property type="match status" value="1"/>
</dbReference>